<sequence length="63" mass="6322">MLGEGSLTPAAFAIISSKSSLLRGFSHTGRVKSTEPPGYGVTGVGLWVAGLGSSVFGANLHCS</sequence>
<dbReference type="AlphaFoldDB" id="A0A2U3LDH1"/>
<name>A0A2U3LDH1_9BACT</name>
<accession>A0A2U3LDH1</accession>
<reference evidence="2" key="1">
    <citation type="submission" date="2018-02" db="EMBL/GenBank/DDBJ databases">
        <authorList>
            <person name="Hausmann B."/>
        </authorList>
    </citation>
    <scope>NUCLEOTIDE SEQUENCE [LARGE SCALE GENOMIC DNA]</scope>
    <source>
        <strain evidence="2">Peat soil MAG SbA1</strain>
    </source>
</reference>
<evidence type="ECO:0000313" key="2">
    <source>
        <dbReference type="Proteomes" id="UP000238701"/>
    </source>
</evidence>
<evidence type="ECO:0000313" key="1">
    <source>
        <dbReference type="EMBL" id="SPF49971.1"/>
    </source>
</evidence>
<dbReference type="Proteomes" id="UP000238701">
    <property type="component" value="Unassembled WGS sequence"/>
</dbReference>
<gene>
    <name evidence="1" type="ORF">SBA1_970008</name>
</gene>
<organism evidence="1 2">
    <name type="scientific">Candidatus Sulfotelmatobacter kueseliae</name>
    <dbReference type="NCBI Taxonomy" id="2042962"/>
    <lineage>
        <taxon>Bacteria</taxon>
        <taxon>Pseudomonadati</taxon>
        <taxon>Acidobacteriota</taxon>
        <taxon>Terriglobia</taxon>
        <taxon>Terriglobales</taxon>
        <taxon>Candidatus Korobacteraceae</taxon>
        <taxon>Candidatus Sulfotelmatobacter</taxon>
    </lineage>
</organism>
<proteinExistence type="predicted"/>
<protein>
    <submittedName>
        <fullName evidence="1">Uncharacterized protein</fullName>
    </submittedName>
</protein>
<dbReference type="EMBL" id="OMOD01000196">
    <property type="protein sequence ID" value="SPF49971.1"/>
    <property type="molecule type" value="Genomic_DNA"/>
</dbReference>